<keyword evidence="4" id="KW-0411">Iron-sulfur</keyword>
<protein>
    <recommendedName>
        <fullName evidence="5">Iron-binding zinc finger CDGSH type domain-containing protein</fullName>
    </recommendedName>
</protein>
<evidence type="ECO:0000259" key="5">
    <source>
        <dbReference type="SMART" id="SM00704"/>
    </source>
</evidence>
<dbReference type="GO" id="GO:0051537">
    <property type="term" value="F:2 iron, 2 sulfur cluster binding"/>
    <property type="evidence" value="ECO:0007669"/>
    <property type="project" value="UniProtKB-KW"/>
</dbReference>
<accession>K0B9D0</accession>
<proteinExistence type="predicted"/>
<feature type="domain" description="Iron-binding zinc finger CDGSH type" evidence="5">
    <location>
        <begin position="11"/>
        <end position="48"/>
    </location>
</feature>
<name>K0B9D0_9ARCH</name>
<dbReference type="OrthoDB" id="5781at2157"/>
<reference evidence="6 7" key="1">
    <citation type="journal article" date="2012" name="J. Bacteriol.">
        <title>Draft Genome Sequence of an Ammonia-Oxidizing Archaeon, "Candidatus Nitrosopumilus sediminis" AR2, from Svalbard in the Arctic Circle.</title>
        <authorList>
            <person name="Park S.J."/>
            <person name="Kim J.G."/>
            <person name="Jung M.Y."/>
            <person name="Kim S.J."/>
            <person name="Cha I.T."/>
            <person name="Ghai R."/>
            <person name="Martin-Cuadrado A.B."/>
            <person name="Rodriguez-Valera F."/>
            <person name="Rhee S.K."/>
        </authorList>
    </citation>
    <scope>NUCLEOTIDE SEQUENCE [LARGE SCALE GENOMIC DNA]</scope>
    <source>
        <strain evidence="6 7">AR2</strain>
    </source>
</reference>
<dbReference type="GO" id="GO:0005737">
    <property type="term" value="C:cytoplasm"/>
    <property type="evidence" value="ECO:0007669"/>
    <property type="project" value="UniProtKB-ARBA"/>
</dbReference>
<evidence type="ECO:0000313" key="7">
    <source>
        <dbReference type="Proteomes" id="UP000006100"/>
    </source>
</evidence>
<dbReference type="HOGENOM" id="CLU_173940_2_2_2"/>
<keyword evidence="7" id="KW-1185">Reference proteome</keyword>
<dbReference type="GO" id="GO:0046872">
    <property type="term" value="F:metal ion binding"/>
    <property type="evidence" value="ECO:0007669"/>
    <property type="project" value="UniProtKB-KW"/>
</dbReference>
<sequence>MANVKIKAIKNGPLLVEVDKKTTVTLCRCGKSSTQPSCDGTHTKVGFQADSAEISVTE</sequence>
<organism evidence="6 7">
    <name type="scientific">Candidatus Nitrosopumilus sediminis</name>
    <dbReference type="NCBI Taxonomy" id="1229909"/>
    <lineage>
        <taxon>Archaea</taxon>
        <taxon>Nitrososphaerota</taxon>
        <taxon>Nitrososphaeria</taxon>
        <taxon>Nitrosopumilales</taxon>
        <taxon>Nitrosopumilaceae</taxon>
        <taxon>Nitrosopumilus</taxon>
    </lineage>
</organism>
<evidence type="ECO:0000256" key="1">
    <source>
        <dbReference type="ARBA" id="ARBA00022714"/>
    </source>
</evidence>
<dbReference type="GeneID" id="30923714"/>
<evidence type="ECO:0000256" key="4">
    <source>
        <dbReference type="ARBA" id="ARBA00023014"/>
    </source>
</evidence>
<dbReference type="RefSeq" id="WP_014964456.1">
    <property type="nucleotide sequence ID" value="NC_018656.1"/>
</dbReference>
<dbReference type="SMART" id="SM00704">
    <property type="entry name" value="ZnF_CDGSH"/>
    <property type="match status" value="1"/>
</dbReference>
<gene>
    <name evidence="6" type="ORF">NSED_01360</name>
</gene>
<dbReference type="AlphaFoldDB" id="K0B9D0"/>
<dbReference type="PATRIC" id="fig|1229909.8.peg.285"/>
<dbReference type="eggNOG" id="arCOG01667">
    <property type="taxonomic scope" value="Archaea"/>
</dbReference>
<keyword evidence="3" id="KW-0408">Iron</keyword>
<evidence type="ECO:0000256" key="2">
    <source>
        <dbReference type="ARBA" id="ARBA00022723"/>
    </source>
</evidence>
<dbReference type="EMBL" id="CP003843">
    <property type="protein sequence ID" value="AFS82084.1"/>
    <property type="molecule type" value="Genomic_DNA"/>
</dbReference>
<dbReference type="Pfam" id="PF09360">
    <property type="entry name" value="zf-CDGSH"/>
    <property type="match status" value="1"/>
</dbReference>
<evidence type="ECO:0000256" key="3">
    <source>
        <dbReference type="ARBA" id="ARBA00023004"/>
    </source>
</evidence>
<keyword evidence="1" id="KW-0001">2Fe-2S</keyword>
<keyword evidence="2" id="KW-0479">Metal-binding</keyword>
<dbReference type="InterPro" id="IPR018967">
    <property type="entry name" value="FeS-contain_CDGSH-typ"/>
</dbReference>
<dbReference type="InterPro" id="IPR042216">
    <property type="entry name" value="MitoNEET_CISD"/>
</dbReference>
<dbReference type="Proteomes" id="UP000006100">
    <property type="component" value="Chromosome"/>
</dbReference>
<evidence type="ECO:0000313" key="6">
    <source>
        <dbReference type="EMBL" id="AFS82084.1"/>
    </source>
</evidence>
<dbReference type="Gene3D" id="3.40.5.90">
    <property type="entry name" value="CDGSH iron-sulfur domain, mitoNEET-type"/>
    <property type="match status" value="1"/>
</dbReference>
<dbReference type="KEGG" id="nir:NSED_01360"/>